<proteinExistence type="predicted"/>
<sequence>MYYSRFVRQATIILLFFIMLFQTHADIAAKGITRLPSDQGIDLPFDNGYGKYVELRGADQYELKWQVDSSIPLELYRNDNGMIVNDTNKLFEVNKTGGITWEHEYDDSVGLLYTEMSPNQLLFAFEDSDLFGNFVGDIYTFNLQGDLVWKTTLKRTDLQFPDFTIFAGDAEGNLITVSNEGIISVNSNGEINWANREFSEYREEQYCWDQETFYLCEKSPNAFINKTSNIYKLVTDQNHIYALTFDDKVYALDLNGNLLWQSTLSNGELYLSKDGETLYDIMYEKVFTVSTIDTRTGEKQRLEEPDPQILDAYLPHDGEQNYYIQLEKGVQKVNKDGEVLWEYKMKWDYTYTYELVTDHNGNVYFSDNAQNTYAIDKNGNEMFLILVWDRYGPSFNEIMVDEDGVVYVLSHVMGLIAVGEKEEAGIPDEIQVFINGNKQRFEQEPVMINGVTMVPMRDIFEALGADVTWNASTRTITAQTDKEHIQLRLDHTEGIVNGTKKSLQTEPVVINGKTMVPLRFVSESLGADVKWIKELKTIRIRG</sequence>
<dbReference type="RefSeq" id="WP_188532252.1">
    <property type="nucleotide sequence ID" value="NZ_BMGR01000011.1"/>
</dbReference>
<evidence type="ECO:0000259" key="1">
    <source>
        <dbReference type="Pfam" id="PF07833"/>
    </source>
</evidence>
<name>A0A917FYJ0_9BACL</name>
<evidence type="ECO:0000313" key="2">
    <source>
        <dbReference type="EMBL" id="GGG14209.1"/>
    </source>
</evidence>
<dbReference type="EMBL" id="BMGR01000011">
    <property type="protein sequence ID" value="GGG14209.1"/>
    <property type="molecule type" value="Genomic_DNA"/>
</dbReference>
<dbReference type="InterPro" id="IPR015943">
    <property type="entry name" value="WD40/YVTN_repeat-like_dom_sf"/>
</dbReference>
<evidence type="ECO:0000313" key="3">
    <source>
        <dbReference type="Proteomes" id="UP000644756"/>
    </source>
</evidence>
<reference evidence="2" key="1">
    <citation type="journal article" date="2014" name="Int. J. Syst. Evol. Microbiol.">
        <title>Complete genome sequence of Corynebacterium casei LMG S-19264T (=DSM 44701T), isolated from a smear-ripened cheese.</title>
        <authorList>
            <consortium name="US DOE Joint Genome Institute (JGI-PGF)"/>
            <person name="Walter F."/>
            <person name="Albersmeier A."/>
            <person name="Kalinowski J."/>
            <person name="Ruckert C."/>
        </authorList>
    </citation>
    <scope>NUCLEOTIDE SEQUENCE</scope>
    <source>
        <strain evidence="2">CGMCC 1.12987</strain>
    </source>
</reference>
<dbReference type="AlphaFoldDB" id="A0A917FYJ0"/>
<dbReference type="InterPro" id="IPR018391">
    <property type="entry name" value="PQQ_b-propeller_rpt"/>
</dbReference>
<dbReference type="PANTHER" id="PTHR34512">
    <property type="entry name" value="CELL SURFACE PROTEIN"/>
    <property type="match status" value="1"/>
</dbReference>
<organism evidence="2 3">
    <name type="scientific">Paenibacillus abyssi</name>
    <dbReference type="NCBI Taxonomy" id="1340531"/>
    <lineage>
        <taxon>Bacteria</taxon>
        <taxon>Bacillati</taxon>
        <taxon>Bacillota</taxon>
        <taxon>Bacilli</taxon>
        <taxon>Bacillales</taxon>
        <taxon>Paenibacillaceae</taxon>
        <taxon>Paenibacillus</taxon>
    </lineage>
</organism>
<dbReference type="Gene3D" id="3.30.457.10">
    <property type="entry name" value="Copper amine oxidase-like, N-terminal domain"/>
    <property type="match status" value="1"/>
</dbReference>
<gene>
    <name evidence="2" type="ORF">GCM10010916_33890</name>
</gene>
<dbReference type="InterPro" id="IPR012854">
    <property type="entry name" value="Cu_amine_oxidase-like_N"/>
</dbReference>
<feature type="domain" description="Copper amine oxidase-like N-terminal" evidence="1">
    <location>
        <begin position="434"/>
        <end position="540"/>
    </location>
</feature>
<reference evidence="2" key="2">
    <citation type="submission" date="2020-09" db="EMBL/GenBank/DDBJ databases">
        <authorList>
            <person name="Sun Q."/>
            <person name="Zhou Y."/>
        </authorList>
    </citation>
    <scope>NUCLEOTIDE SEQUENCE</scope>
    <source>
        <strain evidence="2">CGMCC 1.12987</strain>
    </source>
</reference>
<dbReference type="SUPFAM" id="SSF50998">
    <property type="entry name" value="Quinoprotein alcohol dehydrogenase-like"/>
    <property type="match status" value="1"/>
</dbReference>
<comment type="caution">
    <text evidence="2">The sequence shown here is derived from an EMBL/GenBank/DDBJ whole genome shotgun (WGS) entry which is preliminary data.</text>
</comment>
<dbReference type="InterPro" id="IPR011047">
    <property type="entry name" value="Quinoprotein_ADH-like_sf"/>
</dbReference>
<dbReference type="SMART" id="SM00564">
    <property type="entry name" value="PQQ"/>
    <property type="match status" value="1"/>
</dbReference>
<dbReference type="SUPFAM" id="SSF55383">
    <property type="entry name" value="Copper amine oxidase, domain N"/>
    <property type="match status" value="1"/>
</dbReference>
<accession>A0A917FYJ0</accession>
<dbReference type="Proteomes" id="UP000644756">
    <property type="component" value="Unassembled WGS sequence"/>
</dbReference>
<protein>
    <recommendedName>
        <fullName evidence="1">Copper amine oxidase-like N-terminal domain-containing protein</fullName>
    </recommendedName>
</protein>
<dbReference type="Pfam" id="PF07833">
    <property type="entry name" value="Cu_amine_oxidN1"/>
    <property type="match status" value="1"/>
</dbReference>
<dbReference type="Gene3D" id="2.130.10.10">
    <property type="entry name" value="YVTN repeat-like/Quinoprotein amine dehydrogenase"/>
    <property type="match status" value="1"/>
</dbReference>
<keyword evidence="3" id="KW-1185">Reference proteome</keyword>
<dbReference type="InterPro" id="IPR036582">
    <property type="entry name" value="Mao_N_sf"/>
</dbReference>
<dbReference type="PANTHER" id="PTHR34512:SF30">
    <property type="entry name" value="OUTER MEMBRANE PROTEIN ASSEMBLY FACTOR BAMB"/>
    <property type="match status" value="1"/>
</dbReference>